<dbReference type="GeneID" id="25313018"/>
<dbReference type="SUPFAM" id="SSF52540">
    <property type="entry name" value="P-loop containing nucleoside triphosphate hydrolases"/>
    <property type="match status" value="1"/>
</dbReference>
<evidence type="ECO:0000313" key="2">
    <source>
        <dbReference type="Proteomes" id="UP000053958"/>
    </source>
</evidence>
<organism evidence="1 2">
    <name type="scientific">Rasamsonia emersonii (strain ATCC 16479 / CBS 393.64 / IMI 116815)</name>
    <dbReference type="NCBI Taxonomy" id="1408163"/>
    <lineage>
        <taxon>Eukaryota</taxon>
        <taxon>Fungi</taxon>
        <taxon>Dikarya</taxon>
        <taxon>Ascomycota</taxon>
        <taxon>Pezizomycotina</taxon>
        <taxon>Eurotiomycetes</taxon>
        <taxon>Eurotiomycetidae</taxon>
        <taxon>Eurotiales</taxon>
        <taxon>Trichocomaceae</taxon>
        <taxon>Rasamsonia</taxon>
    </lineage>
</organism>
<sequence>MRNSPFWHMTKAPIFMPSMSKKVNNFSQFEYPEPRTVGFIGDSGVVGKSALINSLLPGTIKLLEELLRSFRQYYTDAYRKLTAVQEQQQITETDIQKGMGDTPNSLFRNHPGLTHESLSDEADGAEAAILTQFEEWAKAEFIHRPGGADALRYSVTANDPDLTSVETFLMRSRLIPRMRTDQRYGPS</sequence>
<reference evidence="1 2" key="1">
    <citation type="submission" date="2015-04" db="EMBL/GenBank/DDBJ databases">
        <authorList>
            <person name="Heijne W.H."/>
            <person name="Fedorova N.D."/>
            <person name="Nierman W.C."/>
            <person name="Vollebregt A.W."/>
            <person name="Zhao Z."/>
            <person name="Wu L."/>
            <person name="Kumar M."/>
            <person name="Stam H."/>
            <person name="van den Berg M.A."/>
            <person name="Pel H.J."/>
        </authorList>
    </citation>
    <scope>NUCLEOTIDE SEQUENCE [LARGE SCALE GENOMIC DNA]</scope>
    <source>
        <strain evidence="1 2">CBS 393.64</strain>
    </source>
</reference>
<evidence type="ECO:0000313" key="1">
    <source>
        <dbReference type="EMBL" id="KKA24983.1"/>
    </source>
</evidence>
<dbReference type="OrthoDB" id="4222934at2759"/>
<proteinExistence type="predicted"/>
<dbReference type="Proteomes" id="UP000053958">
    <property type="component" value="Unassembled WGS sequence"/>
</dbReference>
<dbReference type="RefSeq" id="XP_013331595.1">
    <property type="nucleotide sequence ID" value="XM_013476141.1"/>
</dbReference>
<dbReference type="AlphaFoldDB" id="A0A0F4Z518"/>
<accession>A0A0F4Z518</accession>
<name>A0A0F4Z518_RASE3</name>
<dbReference type="EMBL" id="LASV01000039">
    <property type="protein sequence ID" value="KKA24983.1"/>
    <property type="molecule type" value="Genomic_DNA"/>
</dbReference>
<protein>
    <submittedName>
        <fullName evidence="1">Uncharacterized protein</fullName>
    </submittedName>
</protein>
<dbReference type="STRING" id="1408163.A0A0F4Z518"/>
<dbReference type="InterPro" id="IPR027417">
    <property type="entry name" value="P-loop_NTPase"/>
</dbReference>
<comment type="caution">
    <text evidence="1">The sequence shown here is derived from an EMBL/GenBank/DDBJ whole genome shotgun (WGS) entry which is preliminary data.</text>
</comment>
<keyword evidence="2" id="KW-1185">Reference proteome</keyword>
<gene>
    <name evidence="1" type="ORF">T310_0964</name>
</gene>